<dbReference type="RefSeq" id="WP_193528925.1">
    <property type="nucleotide sequence ID" value="NZ_JADCJZ010000001.1"/>
</dbReference>
<protein>
    <recommendedName>
        <fullName evidence="4">LytR family transcriptional regulator</fullName>
    </recommendedName>
</protein>
<evidence type="ECO:0000313" key="2">
    <source>
        <dbReference type="EMBL" id="MBE5023483.1"/>
    </source>
</evidence>
<accession>A0ABR9QQX8</accession>
<evidence type="ECO:0000256" key="1">
    <source>
        <dbReference type="SAM" id="Phobius"/>
    </source>
</evidence>
<reference evidence="2 3" key="1">
    <citation type="submission" date="2020-10" db="EMBL/GenBank/DDBJ databases">
        <title>ChiBAC.</title>
        <authorList>
            <person name="Zenner C."/>
            <person name="Hitch T.C.A."/>
            <person name="Clavel T."/>
        </authorList>
    </citation>
    <scope>NUCLEOTIDE SEQUENCE [LARGE SCALE GENOMIC DNA]</scope>
    <source>
        <strain evidence="2 3">DSM 107455</strain>
    </source>
</reference>
<feature type="transmembrane region" description="Helical" evidence="1">
    <location>
        <begin position="25"/>
        <end position="46"/>
    </location>
</feature>
<sequence length="265" mass="26922">MSLIVRNRERFERTDVPVPSAHRNLIGAIVAVAALAATAVVVYLAWNRASLESRLGDSSLSDAVTTLAQYDEAGPSGGYAVSEDDISVTLLLTAESLDETGGTLTAARILSVNATQGTAALVNVPADLALTVDETPTTLAELFSSQGCAACVLQLGLAAGVSFDSVVLATGDVIEEAAQLAGSGSDNLVRSASGFLSKIRTNMDAAGLLAFAERLAAVGTANLAVSDAALVAEVATNEDGAAAETGRQTLDKTQLNVAIGRFVAA</sequence>
<keyword evidence="1" id="KW-1133">Transmembrane helix</keyword>
<keyword evidence="1" id="KW-0812">Transmembrane</keyword>
<keyword evidence="1" id="KW-0472">Membrane</keyword>
<name>A0ABR9QQX8_9ACTN</name>
<proteinExistence type="predicted"/>
<dbReference type="EMBL" id="JADCJZ010000001">
    <property type="protein sequence ID" value="MBE5023483.1"/>
    <property type="molecule type" value="Genomic_DNA"/>
</dbReference>
<evidence type="ECO:0008006" key="4">
    <source>
        <dbReference type="Google" id="ProtNLM"/>
    </source>
</evidence>
<dbReference type="Proteomes" id="UP001194273">
    <property type="component" value="Unassembled WGS sequence"/>
</dbReference>
<gene>
    <name evidence="2" type="ORF">INF26_01270</name>
</gene>
<comment type="caution">
    <text evidence="2">The sequence shown here is derived from an EMBL/GenBank/DDBJ whole genome shotgun (WGS) entry which is preliminary data.</text>
</comment>
<evidence type="ECO:0000313" key="3">
    <source>
        <dbReference type="Proteomes" id="UP001194273"/>
    </source>
</evidence>
<keyword evidence="3" id="KW-1185">Reference proteome</keyword>
<organism evidence="2 3">
    <name type="scientific">Thermophilibacter gallinarum</name>
    <dbReference type="NCBI Taxonomy" id="2779357"/>
    <lineage>
        <taxon>Bacteria</taxon>
        <taxon>Bacillati</taxon>
        <taxon>Actinomycetota</taxon>
        <taxon>Coriobacteriia</taxon>
        <taxon>Coriobacteriales</taxon>
        <taxon>Atopobiaceae</taxon>
        <taxon>Thermophilibacter</taxon>
    </lineage>
</organism>